<keyword evidence="5" id="KW-1185">Reference proteome</keyword>
<feature type="domain" description="DUF4140" evidence="3">
    <location>
        <begin position="24"/>
        <end position="120"/>
    </location>
</feature>
<dbReference type="InterPro" id="IPR025554">
    <property type="entry name" value="DUF4140"/>
</dbReference>
<gene>
    <name evidence="4" type="ORF">BOTBODRAFT_54316</name>
</gene>
<dbReference type="EMBL" id="KL198030">
    <property type="protein sequence ID" value="KDQ15818.1"/>
    <property type="molecule type" value="Genomic_DNA"/>
</dbReference>
<dbReference type="STRING" id="930990.A0A067MJB1"/>
<dbReference type="NCBIfam" id="TIGR02231">
    <property type="entry name" value="mucoidy inhibitor MuiA family protein"/>
    <property type="match status" value="2"/>
</dbReference>
<dbReference type="PANTHER" id="PTHR31005:SF8">
    <property type="entry name" value="DUF4139 DOMAIN-CONTAINING PROTEIN"/>
    <property type="match status" value="1"/>
</dbReference>
<sequence>MDSIELVSNHIVPLDAAQHPVKSVVVFKGVGAEVTRAFSVNIKAGQNNIKIKNLPSCIDQDSIQVRGLGGATLFDVAFAAAKAKPFPPGYLQESEYLKSLNAKLSMLEGRKRHLDYQADILVGYAKSFTAEHVKPDAFEAFLARFDTLGKSNLEDIAEIKEEIRNLKADIEKEKQNPLAEEDQSYKREASITAVVQTSSDKKVELSLTYFVTRASWVPVYDLRTTSGDSGHPASTVTLQCKAAIQQTTGESWNNASLSLSTGGNAHASSSAVPLLSTLKITPAGHASLFGGDSTNAAIASFRTPMANAAAFGSSAFGQPASAQSQLSTLAMQQQQQHHMVQQLQQQMQQQRLPPQPAVQLQQPQASQPGGFPFGAAPTASAQGEGGGGVRGDDQWVDLVNQASMPEPALEPVNTNPFENANAVATDSVVAATYQIEGRSTIPSDNSTHKVTIFTAQLEGDIEWIVVPRVRTIAYLLCRIKNITTKHFLPGAVNIFLDDTFVAKSDIGHVGPQDSFLCSLGPDPKLKITFSHTEKKKDVGQHAFAPQTDTVTCTNRITLKNTRQTALRKVTVRDTVPITSDSQFKVVLREPQDLATIKAGERVPAGPGVVAQWTAKRADGSGGENEGRMEWVCQLEPGAATGLSLVWDVTSPTGTKWKSFAA</sequence>
<dbReference type="InterPro" id="IPR011935">
    <property type="entry name" value="CHP02231"/>
</dbReference>
<evidence type="ECO:0000313" key="5">
    <source>
        <dbReference type="Proteomes" id="UP000027195"/>
    </source>
</evidence>
<evidence type="ECO:0000256" key="1">
    <source>
        <dbReference type="SAM" id="MobiDB-lite"/>
    </source>
</evidence>
<feature type="domain" description="DUF4139" evidence="2">
    <location>
        <begin position="205"/>
        <end position="651"/>
    </location>
</feature>
<dbReference type="HOGENOM" id="CLU_010457_2_0_1"/>
<evidence type="ECO:0000259" key="2">
    <source>
        <dbReference type="Pfam" id="PF13598"/>
    </source>
</evidence>
<accession>A0A067MJB1</accession>
<dbReference type="InterPro" id="IPR037291">
    <property type="entry name" value="DUF4139"/>
</dbReference>
<dbReference type="InParanoid" id="A0A067MJB1"/>
<evidence type="ECO:0008006" key="6">
    <source>
        <dbReference type="Google" id="ProtNLM"/>
    </source>
</evidence>
<evidence type="ECO:0000259" key="3">
    <source>
        <dbReference type="Pfam" id="PF13600"/>
    </source>
</evidence>
<organism evidence="4 5">
    <name type="scientific">Botryobasidium botryosum (strain FD-172 SS1)</name>
    <dbReference type="NCBI Taxonomy" id="930990"/>
    <lineage>
        <taxon>Eukaryota</taxon>
        <taxon>Fungi</taxon>
        <taxon>Dikarya</taxon>
        <taxon>Basidiomycota</taxon>
        <taxon>Agaricomycotina</taxon>
        <taxon>Agaricomycetes</taxon>
        <taxon>Cantharellales</taxon>
        <taxon>Botryobasidiaceae</taxon>
        <taxon>Botryobasidium</taxon>
    </lineage>
</organism>
<name>A0A067MJB1_BOTB1</name>
<reference evidence="5" key="1">
    <citation type="journal article" date="2014" name="Proc. Natl. Acad. Sci. U.S.A.">
        <title>Extensive sampling of basidiomycete genomes demonstrates inadequacy of the white-rot/brown-rot paradigm for wood decay fungi.</title>
        <authorList>
            <person name="Riley R."/>
            <person name="Salamov A.A."/>
            <person name="Brown D.W."/>
            <person name="Nagy L.G."/>
            <person name="Floudas D."/>
            <person name="Held B.W."/>
            <person name="Levasseur A."/>
            <person name="Lombard V."/>
            <person name="Morin E."/>
            <person name="Otillar R."/>
            <person name="Lindquist E.A."/>
            <person name="Sun H."/>
            <person name="LaButti K.M."/>
            <person name="Schmutz J."/>
            <person name="Jabbour D."/>
            <person name="Luo H."/>
            <person name="Baker S.E."/>
            <person name="Pisabarro A.G."/>
            <person name="Walton J.D."/>
            <person name="Blanchette R.A."/>
            <person name="Henrissat B."/>
            <person name="Martin F."/>
            <person name="Cullen D."/>
            <person name="Hibbett D.S."/>
            <person name="Grigoriev I.V."/>
        </authorList>
    </citation>
    <scope>NUCLEOTIDE SEQUENCE [LARGE SCALE GENOMIC DNA]</scope>
    <source>
        <strain evidence="5">FD-172 SS1</strain>
    </source>
</reference>
<dbReference type="Pfam" id="PF13600">
    <property type="entry name" value="DUF4140"/>
    <property type="match status" value="1"/>
</dbReference>
<feature type="region of interest" description="Disordered" evidence="1">
    <location>
        <begin position="341"/>
        <end position="392"/>
    </location>
</feature>
<dbReference type="PANTHER" id="PTHR31005">
    <property type="entry name" value="DUF4139 DOMAIN-CONTAINING PROTEIN"/>
    <property type="match status" value="1"/>
</dbReference>
<proteinExistence type="predicted"/>
<dbReference type="Pfam" id="PF13598">
    <property type="entry name" value="DUF4139"/>
    <property type="match status" value="1"/>
</dbReference>
<dbReference type="AlphaFoldDB" id="A0A067MJB1"/>
<evidence type="ECO:0000313" key="4">
    <source>
        <dbReference type="EMBL" id="KDQ15818.1"/>
    </source>
</evidence>
<dbReference type="OrthoDB" id="10068793at2759"/>
<feature type="compositionally biased region" description="Low complexity" evidence="1">
    <location>
        <begin position="341"/>
        <end position="368"/>
    </location>
</feature>
<protein>
    <recommendedName>
        <fullName evidence="6">DUF4139 domain-containing protein</fullName>
    </recommendedName>
</protein>
<dbReference type="Proteomes" id="UP000027195">
    <property type="component" value="Unassembled WGS sequence"/>
</dbReference>